<dbReference type="InterPro" id="IPR033709">
    <property type="entry name" value="Anticodon_Ile_ABEc"/>
</dbReference>
<keyword evidence="2 8" id="KW-0547">Nucleotide-binding</keyword>
<dbReference type="InterPro" id="IPR014729">
    <property type="entry name" value="Rossmann-like_a/b/a_fold"/>
</dbReference>
<dbReference type="HAMAP" id="MF_02003">
    <property type="entry name" value="Ile_tRNA_synth_type2"/>
    <property type="match status" value="1"/>
</dbReference>
<evidence type="ECO:0000256" key="6">
    <source>
        <dbReference type="ARBA" id="ARBA00025217"/>
    </source>
</evidence>
<keyword evidence="3 8" id="KW-0067">ATP-binding</keyword>
<dbReference type="CDD" id="cd07961">
    <property type="entry name" value="Anticodon_Ia_Ile_ABEc"/>
    <property type="match status" value="1"/>
</dbReference>
<dbReference type="PRINTS" id="PR00984">
    <property type="entry name" value="TRNASYNTHILE"/>
</dbReference>
<keyword evidence="8" id="KW-0862">Zinc</keyword>
<keyword evidence="8" id="KW-0963">Cytoplasm</keyword>
<dbReference type="InterPro" id="IPR002300">
    <property type="entry name" value="aa-tRNA-synth_Ia"/>
</dbReference>
<comment type="function">
    <text evidence="6 8">Catalyzes the attachment of isoleucine to tRNA(Ile). As IleRS can inadvertently accommodate and process structurally similar amino acids such as valine, to avoid such errors it has two additional distinct tRNA(Ile)-dependent editing activities. One activity is designated as 'pretransfer' editing and involves the hydrolysis of activated Val-AMP. The other activity is designated 'posttransfer' editing and involves deacylation of mischarged Val-tRNA(Ile).</text>
</comment>
<evidence type="ECO:0000256" key="7">
    <source>
        <dbReference type="ARBA" id="ARBA00048359"/>
    </source>
</evidence>
<keyword evidence="4 8" id="KW-0648">Protein biosynthesis</keyword>
<evidence type="ECO:0000259" key="10">
    <source>
        <dbReference type="Pfam" id="PF00133"/>
    </source>
</evidence>
<dbReference type="InterPro" id="IPR023586">
    <property type="entry name" value="Ile-tRNA-ligase_type2"/>
</dbReference>
<feature type="domain" description="Methionyl/Valyl/Leucyl/Isoleucyl-tRNA synthetase anticodon-binding" evidence="11">
    <location>
        <begin position="754"/>
        <end position="899"/>
    </location>
</feature>
<dbReference type="InterPro" id="IPR002301">
    <property type="entry name" value="Ile-tRNA-ligase"/>
</dbReference>
<gene>
    <name evidence="8" type="primary">ileS</name>
    <name evidence="12" type="ORF">GCM10023336_46320</name>
</gene>
<feature type="short sequence motif" description="'KMSKS' region" evidence="8">
    <location>
        <begin position="667"/>
        <end position="671"/>
    </location>
</feature>
<evidence type="ECO:0000256" key="4">
    <source>
        <dbReference type="ARBA" id="ARBA00022917"/>
    </source>
</evidence>
<comment type="subcellular location">
    <subcellularLocation>
        <location evidence="8">Cytoplasm</location>
    </subcellularLocation>
</comment>
<dbReference type="Pfam" id="PF00133">
    <property type="entry name" value="tRNA-synt_1"/>
    <property type="match status" value="1"/>
</dbReference>
<dbReference type="PANTHER" id="PTHR42780:SF1">
    <property type="entry name" value="ISOLEUCINE--TRNA LIGASE, CYTOPLASMIC"/>
    <property type="match status" value="1"/>
</dbReference>
<protein>
    <recommendedName>
        <fullName evidence="8">Isoleucine--tRNA ligase</fullName>
        <ecNumber evidence="8">6.1.1.5</ecNumber>
    </recommendedName>
    <alternativeName>
        <fullName evidence="8">Isoleucyl-tRNA synthetase</fullName>
        <shortName evidence="8">IleRS</shortName>
    </alternativeName>
</protein>
<feature type="binding site" evidence="8">
    <location>
        <position position="670"/>
    </location>
    <ligand>
        <name>ATP</name>
        <dbReference type="ChEBI" id="CHEBI:30616"/>
    </ligand>
</feature>
<evidence type="ECO:0000256" key="1">
    <source>
        <dbReference type="ARBA" id="ARBA00022598"/>
    </source>
</evidence>
<dbReference type="EMBL" id="BAABKC010000070">
    <property type="protein sequence ID" value="GAA5065525.1"/>
    <property type="molecule type" value="Genomic_DNA"/>
</dbReference>
<dbReference type="InterPro" id="IPR009080">
    <property type="entry name" value="tRNAsynth_Ia_anticodon-bd"/>
</dbReference>
<dbReference type="InterPro" id="IPR009008">
    <property type="entry name" value="Val/Leu/Ile-tRNA-synth_edit"/>
</dbReference>
<dbReference type="SUPFAM" id="SSF52374">
    <property type="entry name" value="Nucleotidylyl transferase"/>
    <property type="match status" value="1"/>
</dbReference>
<feature type="compositionally biased region" description="Polar residues" evidence="9">
    <location>
        <begin position="335"/>
        <end position="352"/>
    </location>
</feature>
<comment type="cofactor">
    <cofactor evidence="8">
        <name>Zn(2+)</name>
        <dbReference type="ChEBI" id="CHEBI:29105"/>
    </cofactor>
</comment>
<evidence type="ECO:0000313" key="12">
    <source>
        <dbReference type="EMBL" id="GAA5065525.1"/>
    </source>
</evidence>
<dbReference type="Proteomes" id="UP001500124">
    <property type="component" value="Unassembled WGS sequence"/>
</dbReference>
<feature type="short sequence motif" description="'HIGH' region" evidence="8">
    <location>
        <begin position="53"/>
        <end position="63"/>
    </location>
</feature>
<keyword evidence="8" id="KW-0479">Metal-binding</keyword>
<evidence type="ECO:0000256" key="3">
    <source>
        <dbReference type="ARBA" id="ARBA00022840"/>
    </source>
</evidence>
<dbReference type="Gene3D" id="3.90.740.10">
    <property type="entry name" value="Valyl/Leucyl/Isoleucyl-tRNA synthetase, editing domain"/>
    <property type="match status" value="1"/>
</dbReference>
<dbReference type="PANTHER" id="PTHR42780">
    <property type="entry name" value="SOLEUCYL-TRNA SYNTHETASE"/>
    <property type="match status" value="1"/>
</dbReference>
<dbReference type="NCBIfam" id="TIGR00392">
    <property type="entry name" value="ileS"/>
    <property type="match status" value="1"/>
</dbReference>
<organism evidence="12 13">
    <name type="scientific">Streptomyces similanensis</name>
    <dbReference type="NCBI Taxonomy" id="1274988"/>
    <lineage>
        <taxon>Bacteria</taxon>
        <taxon>Bacillati</taxon>
        <taxon>Actinomycetota</taxon>
        <taxon>Actinomycetes</taxon>
        <taxon>Kitasatosporales</taxon>
        <taxon>Streptomycetaceae</taxon>
        <taxon>Streptomyces</taxon>
    </lineage>
</organism>
<keyword evidence="1 8" id="KW-0436">Ligase</keyword>
<evidence type="ECO:0000256" key="9">
    <source>
        <dbReference type="SAM" id="MobiDB-lite"/>
    </source>
</evidence>
<dbReference type="SUPFAM" id="SSF47323">
    <property type="entry name" value="Anticodon-binding domain of a subclass of class I aminoacyl-tRNA synthetases"/>
    <property type="match status" value="1"/>
</dbReference>
<evidence type="ECO:0000256" key="2">
    <source>
        <dbReference type="ARBA" id="ARBA00022741"/>
    </source>
</evidence>
<evidence type="ECO:0000256" key="5">
    <source>
        <dbReference type="ARBA" id="ARBA00023146"/>
    </source>
</evidence>
<name>A0ABP9KX22_9ACTN</name>
<dbReference type="Pfam" id="PF08264">
    <property type="entry name" value="Anticodon_1"/>
    <property type="match status" value="1"/>
</dbReference>
<proteinExistence type="inferred from homology"/>
<feature type="domain" description="Aminoacyl-tRNA synthetase class Ia" evidence="10">
    <location>
        <begin position="23"/>
        <end position="695"/>
    </location>
</feature>
<dbReference type="Gene3D" id="3.40.50.620">
    <property type="entry name" value="HUPs"/>
    <property type="match status" value="2"/>
</dbReference>
<comment type="domain">
    <text evidence="8">IleRS has two distinct active sites: one for aminoacylation and one for editing. The misactivated valine is translocated from the active site to the editing site, which sterically excludes the correctly activated isoleucine. The single editing site contains two valyl binding pockets, one specific for each substrate (Val-AMP or Val-tRNA(Ile)).</text>
</comment>
<dbReference type="EC" id="6.1.1.5" evidence="8"/>
<dbReference type="RefSeq" id="WP_345670074.1">
    <property type="nucleotide sequence ID" value="NZ_BAABKC010000070.1"/>
</dbReference>
<keyword evidence="13" id="KW-1185">Reference proteome</keyword>
<sequence>MNTQPQYRQVPAQVDLPALEHAVLDFWREQKIFAKSLQQSEGRPEWVFYEGPPTANGMPGAHHIEARVFKDVFPRFRTMRGYHVARKAGWDCHGLPVELAVEKELGFSGKQDIEAYGIAEFNAKCRASVTRHTDAFAELTTRMGYWVDLDDAYRTMDPEYVESVWWSLKQIFDKDLLVQDHRVAPWCPRCGTGLSDHELAQGYETVVDPSVYVRFPLTSGPLAGEAALLVWTTTPWTLVSNTAVAAHPDVTYVVATNGAEKLVVAEPLVAKALGEDWEVTGQSFTGAEMERWTYRRPFELIEFPSVSEGTDRHSPSVSEGTDGHSPSAGEGTDGHSPSVSEGTDGHSPSVSEGTDGHSPSAGEGTAGHRPAPAHFVVNAEYVTTEDGTGLVHQSPAFGEDDLKVCRAYGLPVVNPVRPDGTFEEDVPLVGGVFFKKADEKLTEDLAERGLLFRHLPYEHSYPHCWRCHTALLYYAQPSWYIRTTAVKDRLLQENEKTNWFPDTVKHGRFGDWLTNNIDWALSRNRYWGTPLPIWRCEEGHLTCVGSRAELTELTGADQSGLDPHRPFIDEVVFGCPQDGCGATATRVPEVIDAWYDSGSMPFAQWGYPYKNKELFESRYPAQFISEAIDQTRGWFYTLMAIGTLVFDESSYENVVCLGHILAEDGRKMSKHLGNILQPIPLMDQHGADAVRWFMAAGGSPWAARRVGHGTIQEVVRKTLLTYWNTVAFQALYARTSNWAPSGADPAPADRPVLDRWLLSELHALTDQVTQALEAYDTQRAGKLLSAFVDDLSNWYVRRSRRRFWQGDKAALRTLHEVVETVTRLMAPLTPFITERVWQDLVVPVTPGAPESVHLASWPEADLSAIDPELSRQMVVVRRLVELGRATRAESGVKTRQPLSRALVAVAGFESLDTELHAQITEELNVSSLASLSEVGGSLVDTTAKANFRALGKRFGKRVQDVAKAVAAADAAALSLALREGTASVEVDGETVALTPDEVIITETPREGWSVASDSGATVALDLEITEELRQAGLARDAIRLIQEARKNSGLDVADRIALRWTSTDAAVIAALSEHAGLIADEVLATDFAQGEADDAYGEPFTDEGLSLTFRLRKA</sequence>
<evidence type="ECO:0000256" key="8">
    <source>
        <dbReference type="HAMAP-Rule" id="MF_02003"/>
    </source>
</evidence>
<comment type="similarity">
    <text evidence="8">Belongs to the class-I aminoacyl-tRNA synthetase family. IleS type 2 subfamily.</text>
</comment>
<dbReference type="Gene3D" id="1.10.730.10">
    <property type="entry name" value="Isoleucyl-tRNA Synthetase, Domain 1"/>
    <property type="match status" value="1"/>
</dbReference>
<dbReference type="Pfam" id="PF19302">
    <property type="entry name" value="DUF5915"/>
    <property type="match status" value="1"/>
</dbReference>
<feature type="region of interest" description="Disordered" evidence="9">
    <location>
        <begin position="305"/>
        <end position="370"/>
    </location>
</feature>
<dbReference type="InterPro" id="IPR013155">
    <property type="entry name" value="M/V/L/I-tRNA-synth_anticd-bd"/>
</dbReference>
<dbReference type="CDD" id="cd00818">
    <property type="entry name" value="IleRS_core"/>
    <property type="match status" value="1"/>
</dbReference>
<comment type="catalytic activity">
    <reaction evidence="7 8">
        <text>tRNA(Ile) + L-isoleucine + ATP = L-isoleucyl-tRNA(Ile) + AMP + diphosphate</text>
        <dbReference type="Rhea" id="RHEA:11060"/>
        <dbReference type="Rhea" id="RHEA-COMP:9666"/>
        <dbReference type="Rhea" id="RHEA-COMP:9695"/>
        <dbReference type="ChEBI" id="CHEBI:30616"/>
        <dbReference type="ChEBI" id="CHEBI:33019"/>
        <dbReference type="ChEBI" id="CHEBI:58045"/>
        <dbReference type="ChEBI" id="CHEBI:78442"/>
        <dbReference type="ChEBI" id="CHEBI:78528"/>
        <dbReference type="ChEBI" id="CHEBI:456215"/>
        <dbReference type="EC" id="6.1.1.5"/>
    </reaction>
</comment>
<reference evidence="13" key="1">
    <citation type="journal article" date="2019" name="Int. J. Syst. Evol. Microbiol.">
        <title>The Global Catalogue of Microorganisms (GCM) 10K type strain sequencing project: providing services to taxonomists for standard genome sequencing and annotation.</title>
        <authorList>
            <consortium name="The Broad Institute Genomics Platform"/>
            <consortium name="The Broad Institute Genome Sequencing Center for Infectious Disease"/>
            <person name="Wu L."/>
            <person name="Ma J."/>
        </authorList>
    </citation>
    <scope>NUCLEOTIDE SEQUENCE [LARGE SCALE GENOMIC DNA]</scope>
    <source>
        <strain evidence="13">JCM 18410</strain>
    </source>
</reference>
<keyword evidence="5 8" id="KW-0030">Aminoacyl-tRNA synthetase</keyword>
<evidence type="ECO:0000259" key="11">
    <source>
        <dbReference type="Pfam" id="PF08264"/>
    </source>
</evidence>
<comment type="caution">
    <text evidence="12">The sequence shown here is derived from an EMBL/GenBank/DDBJ whole genome shotgun (WGS) entry which is preliminary data.</text>
</comment>
<evidence type="ECO:0000313" key="13">
    <source>
        <dbReference type="Proteomes" id="UP001500124"/>
    </source>
</evidence>
<accession>A0ABP9KX22</accession>
<dbReference type="SUPFAM" id="SSF50677">
    <property type="entry name" value="ValRS/IleRS/LeuRS editing domain"/>
    <property type="match status" value="2"/>
</dbReference>
<comment type="subunit">
    <text evidence="8">Monomer.</text>
</comment>